<dbReference type="Pfam" id="PF02558">
    <property type="entry name" value="ApbA"/>
    <property type="match status" value="1"/>
</dbReference>
<dbReference type="InterPro" id="IPR013332">
    <property type="entry name" value="KPR_N"/>
</dbReference>
<dbReference type="AlphaFoldDB" id="A0A7K0E3X8"/>
<feature type="domain" description="Ketopantoate reductase N-terminal" evidence="1">
    <location>
        <begin position="10"/>
        <end position="87"/>
    </location>
</feature>
<proteinExistence type="predicted"/>
<evidence type="ECO:0000313" key="3">
    <source>
        <dbReference type="Proteomes" id="UP000431401"/>
    </source>
</evidence>
<reference evidence="2 3" key="1">
    <citation type="submission" date="2019-10" db="EMBL/GenBank/DDBJ databases">
        <title>Nocardia macrotermitis sp. nov. and Nocardia aurantia sp. nov., isolated from the gut of fungus growing-termite Macrotermes natalensis.</title>
        <authorList>
            <person name="Benndorf R."/>
            <person name="Schwitalla J."/>
            <person name="Martin K."/>
            <person name="De Beer W."/>
            <person name="Kaster A.-K."/>
            <person name="Vollmers J."/>
            <person name="Poulsen M."/>
            <person name="Beemelmanns C."/>
        </authorList>
    </citation>
    <scope>NUCLEOTIDE SEQUENCE [LARGE SCALE GENOMIC DNA]</scope>
    <source>
        <strain evidence="2 3">RB56</strain>
    </source>
</reference>
<protein>
    <recommendedName>
        <fullName evidence="1">Ketopantoate reductase N-terminal domain-containing protein</fullName>
    </recommendedName>
</protein>
<evidence type="ECO:0000313" key="2">
    <source>
        <dbReference type="EMBL" id="MQY31864.1"/>
    </source>
</evidence>
<accession>A0A7K0E3X8</accession>
<dbReference type="EMBL" id="WEGI01000024">
    <property type="protein sequence ID" value="MQY31864.1"/>
    <property type="molecule type" value="Genomic_DNA"/>
</dbReference>
<gene>
    <name evidence="2" type="ORF">NRB56_74750</name>
</gene>
<dbReference type="Gene3D" id="3.40.50.720">
    <property type="entry name" value="NAD(P)-binding Rossmann-like Domain"/>
    <property type="match status" value="1"/>
</dbReference>
<keyword evidence="3" id="KW-1185">Reference proteome</keyword>
<evidence type="ECO:0000259" key="1">
    <source>
        <dbReference type="Pfam" id="PF02558"/>
    </source>
</evidence>
<organism evidence="2 3">
    <name type="scientific">Nocardia aurantia</name>
    <dbReference type="NCBI Taxonomy" id="2585199"/>
    <lineage>
        <taxon>Bacteria</taxon>
        <taxon>Bacillati</taxon>
        <taxon>Actinomycetota</taxon>
        <taxon>Actinomycetes</taxon>
        <taxon>Mycobacteriales</taxon>
        <taxon>Nocardiaceae</taxon>
        <taxon>Nocardia</taxon>
    </lineage>
</organism>
<comment type="caution">
    <text evidence="2">The sequence shown here is derived from an EMBL/GenBank/DDBJ whole genome shotgun (WGS) entry which is preliminary data.</text>
</comment>
<dbReference type="RefSeq" id="WP_153349072.1">
    <property type="nucleotide sequence ID" value="NZ_WEGI01000024.1"/>
</dbReference>
<sequence length="339" mass="36227">MTDNTPPSFGIVGAGSVGVNAAYDLIRAGAKVTFLVRPHRREQLSRPQVMYSYETRTLDRFSGYDVLTDPAELSNQQFDFLIVTLDNASLRAEAGLRLVREIGRAFRGTNTGVILAAVGIEVRSWFIAESGLSEEQVAMGNTGALIHEVAAANLPVDPSVDADLLARADYAFKHLGPAGFTIDDSSPKLAEAFTAAYSGDDIPAAAIGAAPETAIGVAGLAPILAWGLLGWQPLENVDASGEVWQLGVACMREIQQLGVFGPTGRAAAEQTTPEGVLGMFRQMAQLSEPLDFAAFNAYHHGGKVNQQDLDFLDDARRRADAEGTDVPALRELISRLRDA</sequence>
<dbReference type="OrthoDB" id="9796561at2"/>
<dbReference type="Proteomes" id="UP000431401">
    <property type="component" value="Unassembled WGS sequence"/>
</dbReference>
<name>A0A7K0E3X8_9NOCA</name>